<sequence length="309" mass="34894">MREELVAQLDLWHEEDEFQEIVDAIMEIPAEERDYVLTNHLGRALNNLERYGEALEQFMSVEEEGEEDPLWHYRVGFCNYYLKQYDKAVSEFEITDRLDPEDEDTLEFLELSRRKAAKKAAREAAADAAAKKPSGPKPLPKFDSANFWDDSEEALEDYVSAPLTDDIIASVEEELVFKLPAFYTAMMKQHNGGIPHSTKYLLGNEAAAAGKDHIIISGIRGIGRDKKYSLCGELGSWSVIENWGYPEFGVVICDAPSAGQGVVMLDYRSGGNDGEPEVVYVDQENNRKVTYLAKNFETFIRGLVKEDTV</sequence>
<dbReference type="Proteomes" id="UP000838324">
    <property type="component" value="Unassembled WGS sequence"/>
</dbReference>
<keyword evidence="3" id="KW-1185">Reference proteome</keyword>
<evidence type="ECO:0000313" key="3">
    <source>
        <dbReference type="Proteomes" id="UP000838324"/>
    </source>
</evidence>
<feature type="domain" description="Knr4/Smi1-like" evidence="1">
    <location>
        <begin position="162"/>
        <end position="302"/>
    </location>
</feature>
<dbReference type="SMART" id="SM00860">
    <property type="entry name" value="SMI1_KNR4"/>
    <property type="match status" value="1"/>
</dbReference>
<organism evidence="2 3">
    <name type="scientific">Paenibacillus auburnensis</name>
    <dbReference type="NCBI Taxonomy" id="2905649"/>
    <lineage>
        <taxon>Bacteria</taxon>
        <taxon>Bacillati</taxon>
        <taxon>Bacillota</taxon>
        <taxon>Bacilli</taxon>
        <taxon>Bacillales</taxon>
        <taxon>Paenibacillaceae</taxon>
        <taxon>Paenibacillus</taxon>
    </lineage>
</organism>
<accession>A0ABN8GRU6</accession>
<name>A0ABN8GRU6_9BACL</name>
<dbReference type="EMBL" id="CAKMMG010000007">
    <property type="protein sequence ID" value="CAH1216380.1"/>
    <property type="molecule type" value="Genomic_DNA"/>
</dbReference>
<dbReference type="InterPro" id="IPR011990">
    <property type="entry name" value="TPR-like_helical_dom_sf"/>
</dbReference>
<evidence type="ECO:0000313" key="2">
    <source>
        <dbReference type="EMBL" id="CAH1216380.1"/>
    </source>
</evidence>
<gene>
    <name evidence="2" type="ORF">PAECIP111892_04304</name>
</gene>
<dbReference type="InterPro" id="IPR018958">
    <property type="entry name" value="Knr4/Smi1-like_dom"/>
</dbReference>
<dbReference type="Gene3D" id="1.25.40.10">
    <property type="entry name" value="Tetratricopeptide repeat domain"/>
    <property type="match status" value="1"/>
</dbReference>
<dbReference type="Gene3D" id="3.40.1580.10">
    <property type="entry name" value="SMI1/KNR4-like"/>
    <property type="match status" value="1"/>
</dbReference>
<reference evidence="2" key="1">
    <citation type="submission" date="2022-01" db="EMBL/GenBank/DDBJ databases">
        <authorList>
            <person name="Criscuolo A."/>
        </authorList>
    </citation>
    <scope>NUCLEOTIDE SEQUENCE</scope>
    <source>
        <strain evidence="2">CIP111892</strain>
    </source>
</reference>
<dbReference type="InterPro" id="IPR037883">
    <property type="entry name" value="Knr4/Smi1-like_sf"/>
</dbReference>
<dbReference type="SUPFAM" id="SSF160631">
    <property type="entry name" value="SMI1/KNR4-like"/>
    <property type="match status" value="1"/>
</dbReference>
<protein>
    <recommendedName>
        <fullName evidence="1">Knr4/Smi1-like domain-containing protein</fullName>
    </recommendedName>
</protein>
<dbReference type="Pfam" id="PF09346">
    <property type="entry name" value="SMI1_KNR4"/>
    <property type="match status" value="1"/>
</dbReference>
<comment type="caution">
    <text evidence="2">The sequence shown here is derived from an EMBL/GenBank/DDBJ whole genome shotgun (WGS) entry which is preliminary data.</text>
</comment>
<evidence type="ECO:0000259" key="1">
    <source>
        <dbReference type="SMART" id="SM00860"/>
    </source>
</evidence>
<proteinExistence type="predicted"/>
<dbReference type="RefSeq" id="WP_236336147.1">
    <property type="nucleotide sequence ID" value="NZ_CAKMMG010000007.1"/>
</dbReference>
<dbReference type="SUPFAM" id="SSF48452">
    <property type="entry name" value="TPR-like"/>
    <property type="match status" value="1"/>
</dbReference>